<protein>
    <recommendedName>
        <fullName evidence="12">V-type proton ATPase subunit S1</fullName>
    </recommendedName>
</protein>
<feature type="chain" id="PRO_5001829737" description="V-type proton ATPase subunit S1" evidence="7">
    <location>
        <begin position="23"/>
        <end position="390"/>
    </location>
</feature>
<dbReference type="Pfam" id="PF05827">
    <property type="entry name" value="VAS1_LD"/>
    <property type="match status" value="1"/>
</dbReference>
<evidence type="ECO:0000256" key="2">
    <source>
        <dbReference type="ARBA" id="ARBA00009037"/>
    </source>
</evidence>
<evidence type="ECO:0000313" key="10">
    <source>
        <dbReference type="EMBL" id="KFM64476.1"/>
    </source>
</evidence>
<dbReference type="AlphaFoldDB" id="A0A087TH87"/>
<dbReference type="Gene3D" id="2.40.160.110">
    <property type="match status" value="1"/>
</dbReference>
<dbReference type="InterPro" id="IPR046755">
    <property type="entry name" value="VAS1_LD"/>
</dbReference>
<feature type="non-terminal residue" evidence="10">
    <location>
        <position position="390"/>
    </location>
</feature>
<dbReference type="InterPro" id="IPR008388">
    <property type="entry name" value="Ac45_acc_su"/>
</dbReference>
<evidence type="ECO:0000313" key="11">
    <source>
        <dbReference type="Proteomes" id="UP000054359"/>
    </source>
</evidence>
<evidence type="ECO:0000256" key="6">
    <source>
        <dbReference type="SAM" id="Phobius"/>
    </source>
</evidence>
<accession>A0A087TH87</accession>
<dbReference type="OrthoDB" id="9985059at2759"/>
<keyword evidence="11" id="KW-1185">Reference proteome</keyword>
<feature type="domain" description="V-type proton ATPase subunit S1/VOA1 transmembrane" evidence="9">
    <location>
        <begin position="358"/>
        <end position="390"/>
    </location>
</feature>
<dbReference type="GO" id="GO:0033176">
    <property type="term" value="C:proton-transporting V-type ATPase complex"/>
    <property type="evidence" value="ECO:0007669"/>
    <property type="project" value="TreeGrafter"/>
</dbReference>
<comment type="subcellular location">
    <subcellularLocation>
        <location evidence="1">Membrane</location>
        <topology evidence="1">Single-pass membrane protein</topology>
    </subcellularLocation>
</comment>
<keyword evidence="7" id="KW-0732">Signal</keyword>
<dbReference type="PANTHER" id="PTHR12471">
    <property type="entry name" value="VACUOLAR ATP SYNTHASE SUBUNIT S1"/>
    <property type="match status" value="1"/>
</dbReference>
<evidence type="ECO:0008006" key="12">
    <source>
        <dbReference type="Google" id="ProtNLM"/>
    </source>
</evidence>
<sequence>MYLKYSFCVVVIFVLSINWAYSNDVPAIMWNIKGNSLHLKPVSALGRDDKLFTDSLKDIFQEDSSILVFALSKLSLEDFSTDEKSNTLNSTLQNLEAFLEGQSHMFLTSIKDPLNHIHKTHCGVQEIVVDQSIDKNVLQSVSSALDRSCVVILHVTDAGIVGNKGQIEKVFRPSFEKVNKNIVGVFTAQKSSWGVLDNEHHIFRNLLAVEKTDSNFINVTGCIIMYAENATLQIGNDTVKLPFPVDTKGSECGNSSILQLNFEPSGDVSSVVVVLTFSLKGGSWVTSGTIDITGGKGPQGELLLFTSQLEAPAGFSYSCGKLSLKANATESVYISVDRFQVQPFTTNNKFSDSFDCVPFFSIPIWMGVFVSVLFITIMNCGIYALFSVHT</sequence>
<dbReference type="InterPro" id="IPR046756">
    <property type="entry name" value="VAS1/VOA1_TM"/>
</dbReference>
<evidence type="ECO:0000256" key="3">
    <source>
        <dbReference type="ARBA" id="ARBA00022692"/>
    </source>
</evidence>
<dbReference type="OMA" id="QHANITL"/>
<evidence type="ECO:0000259" key="8">
    <source>
        <dbReference type="Pfam" id="PF05827"/>
    </source>
</evidence>
<keyword evidence="5 6" id="KW-0472">Membrane</keyword>
<dbReference type="EMBL" id="KK115217">
    <property type="protein sequence ID" value="KFM64476.1"/>
    <property type="molecule type" value="Genomic_DNA"/>
</dbReference>
<gene>
    <name evidence="10" type="ORF">X975_22847</name>
</gene>
<evidence type="ECO:0000256" key="5">
    <source>
        <dbReference type="ARBA" id="ARBA00023136"/>
    </source>
</evidence>
<dbReference type="STRING" id="407821.A0A087TH87"/>
<reference evidence="10 11" key="1">
    <citation type="submission" date="2013-11" db="EMBL/GenBank/DDBJ databases">
        <title>Genome sequencing of Stegodyphus mimosarum.</title>
        <authorList>
            <person name="Bechsgaard J."/>
        </authorList>
    </citation>
    <scope>NUCLEOTIDE SEQUENCE [LARGE SCALE GENOMIC DNA]</scope>
</reference>
<comment type="similarity">
    <text evidence="2">Belongs to the vacuolar ATPase subunit S1 family.</text>
</comment>
<proteinExistence type="inferred from homology"/>
<evidence type="ECO:0000256" key="7">
    <source>
        <dbReference type="SAM" id="SignalP"/>
    </source>
</evidence>
<dbReference type="GO" id="GO:0001671">
    <property type="term" value="F:ATPase activator activity"/>
    <property type="evidence" value="ECO:0007669"/>
    <property type="project" value="TreeGrafter"/>
</dbReference>
<keyword evidence="3 6" id="KW-0812">Transmembrane</keyword>
<evidence type="ECO:0000256" key="4">
    <source>
        <dbReference type="ARBA" id="ARBA00022989"/>
    </source>
</evidence>
<dbReference type="Pfam" id="PF20520">
    <property type="entry name" value="Ac45-VOA1_TM"/>
    <property type="match status" value="1"/>
</dbReference>
<evidence type="ECO:0000256" key="1">
    <source>
        <dbReference type="ARBA" id="ARBA00004167"/>
    </source>
</evidence>
<dbReference type="GO" id="GO:0030641">
    <property type="term" value="P:regulation of cellular pH"/>
    <property type="evidence" value="ECO:0007669"/>
    <property type="project" value="TreeGrafter"/>
</dbReference>
<feature type="signal peptide" evidence="7">
    <location>
        <begin position="1"/>
        <end position="22"/>
    </location>
</feature>
<organism evidence="10 11">
    <name type="scientific">Stegodyphus mimosarum</name>
    <name type="common">African social velvet spider</name>
    <dbReference type="NCBI Taxonomy" id="407821"/>
    <lineage>
        <taxon>Eukaryota</taxon>
        <taxon>Metazoa</taxon>
        <taxon>Ecdysozoa</taxon>
        <taxon>Arthropoda</taxon>
        <taxon>Chelicerata</taxon>
        <taxon>Arachnida</taxon>
        <taxon>Araneae</taxon>
        <taxon>Araneomorphae</taxon>
        <taxon>Entelegynae</taxon>
        <taxon>Eresoidea</taxon>
        <taxon>Eresidae</taxon>
        <taxon>Stegodyphus</taxon>
    </lineage>
</organism>
<name>A0A087TH87_STEMI</name>
<feature type="domain" description="V-type proton ATPase subunit S1 luminal" evidence="8">
    <location>
        <begin position="222"/>
        <end position="344"/>
    </location>
</feature>
<feature type="transmembrane region" description="Helical" evidence="6">
    <location>
        <begin position="364"/>
        <end position="386"/>
    </location>
</feature>
<keyword evidence="4 6" id="KW-1133">Transmembrane helix</keyword>
<dbReference type="PANTHER" id="PTHR12471:SF7">
    <property type="entry name" value="V-TYPE PROTON ATPASE SUBUNIT S1"/>
    <property type="match status" value="1"/>
</dbReference>
<evidence type="ECO:0000259" key="9">
    <source>
        <dbReference type="Pfam" id="PF20520"/>
    </source>
</evidence>
<dbReference type="Proteomes" id="UP000054359">
    <property type="component" value="Unassembled WGS sequence"/>
</dbReference>